<proteinExistence type="predicted"/>
<gene>
    <name evidence="5" type="ORF">FWILDA_LOCUS17825</name>
</gene>
<sequence length="137" mass="16093">AYDNGNGISKEEYWSRIVNISMEVIERLRDKIVEDVLKEIINDILQIDLNGMIKTAVWKPDKNNKKPGKRFEYIVIKNDSSQRVGDKMEYPEVVRRLGKKIDISYYLKTIVGLCARFINYDESFQQSYEIVLRALKI</sequence>
<protein>
    <recommendedName>
        <fullName evidence="1">DNA-directed DNA polymerase</fullName>
        <ecNumber evidence="1">2.7.7.7</ecNumber>
    </recommendedName>
</protein>
<organism evidence="5 6">
    <name type="scientific">Funneliformis geosporum</name>
    <dbReference type="NCBI Taxonomy" id="1117311"/>
    <lineage>
        <taxon>Eukaryota</taxon>
        <taxon>Fungi</taxon>
        <taxon>Fungi incertae sedis</taxon>
        <taxon>Mucoromycota</taxon>
        <taxon>Glomeromycotina</taxon>
        <taxon>Glomeromycetes</taxon>
        <taxon>Glomerales</taxon>
        <taxon>Glomeraceae</taxon>
        <taxon>Funneliformis</taxon>
    </lineage>
</organism>
<dbReference type="InterPro" id="IPR043502">
    <property type="entry name" value="DNA/RNA_pol_sf"/>
</dbReference>
<dbReference type="EMBL" id="CAMKVN010015283">
    <property type="protein sequence ID" value="CAI2196934.1"/>
    <property type="molecule type" value="Genomic_DNA"/>
</dbReference>
<evidence type="ECO:0000256" key="3">
    <source>
        <dbReference type="ARBA" id="ARBA00022695"/>
    </source>
</evidence>
<dbReference type="EC" id="2.7.7.7" evidence="1"/>
<keyword evidence="4" id="KW-0239">DNA-directed DNA polymerase</keyword>
<comment type="caution">
    <text evidence="5">The sequence shown here is derived from an EMBL/GenBank/DDBJ whole genome shotgun (WGS) entry which is preliminary data.</text>
</comment>
<keyword evidence="6" id="KW-1185">Reference proteome</keyword>
<evidence type="ECO:0000313" key="6">
    <source>
        <dbReference type="Proteomes" id="UP001153678"/>
    </source>
</evidence>
<keyword evidence="2" id="KW-0808">Transferase</keyword>
<evidence type="ECO:0000256" key="4">
    <source>
        <dbReference type="ARBA" id="ARBA00022932"/>
    </source>
</evidence>
<accession>A0A9W4X2C1</accession>
<dbReference type="SUPFAM" id="SSF56672">
    <property type="entry name" value="DNA/RNA polymerases"/>
    <property type="match status" value="1"/>
</dbReference>
<dbReference type="OrthoDB" id="10450165at2759"/>
<dbReference type="Proteomes" id="UP001153678">
    <property type="component" value="Unassembled WGS sequence"/>
</dbReference>
<evidence type="ECO:0000256" key="2">
    <source>
        <dbReference type="ARBA" id="ARBA00022679"/>
    </source>
</evidence>
<keyword evidence="3" id="KW-0548">Nucleotidyltransferase</keyword>
<dbReference type="Gene3D" id="1.10.132.60">
    <property type="entry name" value="DNA polymerase family B, C-terminal domain"/>
    <property type="match status" value="1"/>
</dbReference>
<evidence type="ECO:0000256" key="1">
    <source>
        <dbReference type="ARBA" id="ARBA00012417"/>
    </source>
</evidence>
<name>A0A9W4X2C1_9GLOM</name>
<evidence type="ECO:0000313" key="5">
    <source>
        <dbReference type="EMBL" id="CAI2196934.1"/>
    </source>
</evidence>
<dbReference type="GO" id="GO:0003887">
    <property type="term" value="F:DNA-directed DNA polymerase activity"/>
    <property type="evidence" value="ECO:0007669"/>
    <property type="project" value="UniProtKB-KW"/>
</dbReference>
<reference evidence="5" key="1">
    <citation type="submission" date="2022-08" db="EMBL/GenBank/DDBJ databases">
        <authorList>
            <person name="Kallberg Y."/>
            <person name="Tangrot J."/>
            <person name="Rosling A."/>
        </authorList>
    </citation>
    <scope>NUCLEOTIDE SEQUENCE</scope>
    <source>
        <strain evidence="5">Wild A</strain>
    </source>
</reference>
<dbReference type="InterPro" id="IPR042087">
    <property type="entry name" value="DNA_pol_B_thumb"/>
</dbReference>
<feature type="non-terminal residue" evidence="5">
    <location>
        <position position="137"/>
    </location>
</feature>
<dbReference type="AlphaFoldDB" id="A0A9W4X2C1"/>